<name>A0AAV8XC32_9CUCU</name>
<dbReference type="SUPFAM" id="SSF53474">
    <property type="entry name" value="alpha/beta-Hydrolases"/>
    <property type="match status" value="1"/>
</dbReference>
<sequence>MEQAFKDWKLQLFISRSMRYSIVSNQPTIQNVEKKRESILNADLPPTKITNVETLVERLIQDTFFEAFQEYFMLQNKSETGKINLAYEITEEDDVVTLRRKCKPSVKENGTLKARSLSEISIKASRSSTDGSKSSCVHKKSTKGTSADIWALIINTLVCRGFEVVAPDMIGHGFSSAPDKPSCYNFNNLLHQALTIFDYYMTDEKRKCILIGHSYG</sequence>
<organism evidence="2 3">
    <name type="scientific">Rhamnusium bicolor</name>
    <dbReference type="NCBI Taxonomy" id="1586634"/>
    <lineage>
        <taxon>Eukaryota</taxon>
        <taxon>Metazoa</taxon>
        <taxon>Ecdysozoa</taxon>
        <taxon>Arthropoda</taxon>
        <taxon>Hexapoda</taxon>
        <taxon>Insecta</taxon>
        <taxon>Pterygota</taxon>
        <taxon>Neoptera</taxon>
        <taxon>Endopterygota</taxon>
        <taxon>Coleoptera</taxon>
        <taxon>Polyphaga</taxon>
        <taxon>Cucujiformia</taxon>
        <taxon>Chrysomeloidea</taxon>
        <taxon>Cerambycidae</taxon>
        <taxon>Lepturinae</taxon>
        <taxon>Rhagiini</taxon>
        <taxon>Rhamnusium</taxon>
    </lineage>
</organism>
<proteinExistence type="predicted"/>
<protein>
    <recommendedName>
        <fullName evidence="1">AB hydrolase-1 domain-containing protein</fullName>
    </recommendedName>
</protein>
<dbReference type="PRINTS" id="PR00111">
    <property type="entry name" value="ABHYDROLASE"/>
</dbReference>
<dbReference type="EMBL" id="JANEYF010003483">
    <property type="protein sequence ID" value="KAJ8936010.1"/>
    <property type="molecule type" value="Genomic_DNA"/>
</dbReference>
<evidence type="ECO:0000259" key="1">
    <source>
        <dbReference type="Pfam" id="PF12697"/>
    </source>
</evidence>
<keyword evidence="3" id="KW-1185">Reference proteome</keyword>
<dbReference type="Proteomes" id="UP001162156">
    <property type="component" value="Unassembled WGS sequence"/>
</dbReference>
<evidence type="ECO:0000313" key="2">
    <source>
        <dbReference type="EMBL" id="KAJ8936010.1"/>
    </source>
</evidence>
<dbReference type="AlphaFoldDB" id="A0AAV8XC32"/>
<evidence type="ECO:0000313" key="3">
    <source>
        <dbReference type="Proteomes" id="UP001162156"/>
    </source>
</evidence>
<comment type="caution">
    <text evidence="2">The sequence shown here is derived from an EMBL/GenBank/DDBJ whole genome shotgun (WGS) entry which is preliminary data.</text>
</comment>
<dbReference type="InterPro" id="IPR000073">
    <property type="entry name" value="AB_hydrolase_1"/>
</dbReference>
<dbReference type="Pfam" id="PF12697">
    <property type="entry name" value="Abhydrolase_6"/>
    <property type="match status" value="1"/>
</dbReference>
<gene>
    <name evidence="2" type="ORF">NQ314_012536</name>
</gene>
<feature type="domain" description="AB hydrolase-1" evidence="1">
    <location>
        <begin position="144"/>
        <end position="216"/>
    </location>
</feature>
<dbReference type="InterPro" id="IPR029058">
    <property type="entry name" value="AB_hydrolase_fold"/>
</dbReference>
<reference evidence="2" key="1">
    <citation type="journal article" date="2023" name="Insect Mol. Biol.">
        <title>Genome sequencing provides insights into the evolution of gene families encoding plant cell wall-degrading enzymes in longhorned beetles.</title>
        <authorList>
            <person name="Shin N.R."/>
            <person name="Okamura Y."/>
            <person name="Kirsch R."/>
            <person name="Pauchet Y."/>
        </authorList>
    </citation>
    <scope>NUCLEOTIDE SEQUENCE</scope>
    <source>
        <strain evidence="2">RBIC_L_NR</strain>
    </source>
</reference>
<dbReference type="Gene3D" id="3.40.50.1820">
    <property type="entry name" value="alpha/beta hydrolase"/>
    <property type="match status" value="1"/>
</dbReference>
<accession>A0AAV8XC32</accession>